<keyword evidence="2" id="KW-1185">Reference proteome</keyword>
<dbReference type="Proteomes" id="UP001497600">
    <property type="component" value="Chromosome H"/>
</dbReference>
<sequence length="73" mass="8800">MYQEDRLCMQGKLLQEVKIAMIYPSIKFVTTKPIPLRMSQIDLYQMISFFSSHLTIYEYMNSIIRYHCISDRK</sequence>
<accession>A0ABP0ELS1</accession>
<reference evidence="1 2" key="1">
    <citation type="submission" date="2024-01" db="EMBL/GenBank/DDBJ databases">
        <authorList>
            <consortium name="Genoscope - CEA"/>
            <person name="William W."/>
        </authorList>
    </citation>
    <scope>NUCLEOTIDE SEQUENCE [LARGE SCALE GENOMIC DNA]</scope>
    <source>
        <strain evidence="1 2">29B2s-10</strain>
    </source>
</reference>
<evidence type="ECO:0000313" key="1">
    <source>
        <dbReference type="EMBL" id="CAK7922149.1"/>
    </source>
</evidence>
<organism evidence="1 2">
    <name type="scientific">[Candida] anglica</name>
    <dbReference type="NCBI Taxonomy" id="148631"/>
    <lineage>
        <taxon>Eukaryota</taxon>
        <taxon>Fungi</taxon>
        <taxon>Dikarya</taxon>
        <taxon>Ascomycota</taxon>
        <taxon>Saccharomycotina</taxon>
        <taxon>Pichiomycetes</taxon>
        <taxon>Debaryomycetaceae</taxon>
        <taxon>Kurtzmaniella</taxon>
    </lineage>
</organism>
<name>A0ABP0ELS1_9ASCO</name>
<evidence type="ECO:0000313" key="2">
    <source>
        <dbReference type="Proteomes" id="UP001497600"/>
    </source>
</evidence>
<dbReference type="EMBL" id="OZ004260">
    <property type="protein sequence ID" value="CAK7922149.1"/>
    <property type="molecule type" value="Genomic_DNA"/>
</dbReference>
<proteinExistence type="predicted"/>
<protein>
    <submittedName>
        <fullName evidence="1">Uncharacterized protein</fullName>
    </submittedName>
</protein>
<gene>
    <name evidence="1" type="ORF">CAAN4_H23266</name>
</gene>